<organism evidence="2 3">
    <name type="scientific">Actinomadura decatromicini</name>
    <dbReference type="NCBI Taxonomy" id="2604572"/>
    <lineage>
        <taxon>Bacteria</taxon>
        <taxon>Bacillati</taxon>
        <taxon>Actinomycetota</taxon>
        <taxon>Actinomycetes</taxon>
        <taxon>Streptosporangiales</taxon>
        <taxon>Thermomonosporaceae</taxon>
        <taxon>Actinomadura</taxon>
    </lineage>
</organism>
<feature type="compositionally biased region" description="Basic residues" evidence="1">
    <location>
        <begin position="187"/>
        <end position="199"/>
    </location>
</feature>
<dbReference type="GO" id="GO:0030246">
    <property type="term" value="F:carbohydrate binding"/>
    <property type="evidence" value="ECO:0007669"/>
    <property type="project" value="UniProtKB-KW"/>
</dbReference>
<gene>
    <name evidence="2" type="ORF">FXF68_22140</name>
</gene>
<dbReference type="Proteomes" id="UP000323505">
    <property type="component" value="Unassembled WGS sequence"/>
</dbReference>
<dbReference type="AlphaFoldDB" id="A0A5D3FJI8"/>
<accession>A0A5D3FJI8</accession>
<feature type="region of interest" description="Disordered" evidence="1">
    <location>
        <begin position="229"/>
        <end position="255"/>
    </location>
</feature>
<dbReference type="EMBL" id="VSRQ01000004">
    <property type="protein sequence ID" value="TYK48339.1"/>
    <property type="molecule type" value="Genomic_DNA"/>
</dbReference>
<proteinExistence type="predicted"/>
<evidence type="ECO:0000313" key="2">
    <source>
        <dbReference type="EMBL" id="TYK48339.1"/>
    </source>
</evidence>
<evidence type="ECO:0000313" key="3">
    <source>
        <dbReference type="Proteomes" id="UP000323505"/>
    </source>
</evidence>
<keyword evidence="3" id="KW-1185">Reference proteome</keyword>
<protein>
    <submittedName>
        <fullName evidence="2">Ricin-type beta-trefoil lectin domain protein</fullName>
    </submittedName>
</protein>
<feature type="region of interest" description="Disordered" evidence="1">
    <location>
        <begin position="94"/>
        <end position="199"/>
    </location>
</feature>
<evidence type="ECO:0000256" key="1">
    <source>
        <dbReference type="SAM" id="MobiDB-lite"/>
    </source>
</evidence>
<feature type="compositionally biased region" description="Gly residues" evidence="1">
    <location>
        <begin position="111"/>
        <end position="124"/>
    </location>
</feature>
<reference evidence="2 3" key="1">
    <citation type="submission" date="2019-08" db="EMBL/GenBank/DDBJ databases">
        <title>Actinomadura sp. nov. CYP1-5 isolated from mountain soil.</title>
        <authorList>
            <person name="Songsumanus A."/>
            <person name="Kuncharoen N."/>
            <person name="Kudo T."/>
            <person name="Yuki M."/>
            <person name="Igarashi Y."/>
            <person name="Tanasupawat S."/>
        </authorList>
    </citation>
    <scope>NUCLEOTIDE SEQUENCE [LARGE SCALE GENOMIC DNA]</scope>
    <source>
        <strain evidence="2 3">CYP1-5</strain>
    </source>
</reference>
<keyword evidence="2" id="KW-0430">Lectin</keyword>
<feature type="compositionally biased region" description="Basic and acidic residues" evidence="1">
    <location>
        <begin position="147"/>
        <end position="176"/>
    </location>
</feature>
<name>A0A5D3FJI8_9ACTN</name>
<comment type="caution">
    <text evidence="2">The sequence shown here is derived from an EMBL/GenBank/DDBJ whole genome shotgun (WGS) entry which is preliminary data.</text>
</comment>
<sequence>MAVPRAVPQPEEARVPADLLALLGRLRQWSGLPLSEIDERLRAAGFAVPDGAAGMLGAGTLPDRVLLSAFVTTCGLVPEERDRWLRVHDRLRAPAEPPVSGPAGTEATVSGGMGAGSTGTGGTGTRTVDGDRRVAGRPALNMGPRPAVEKAVEKAVETAKDDAADRPAEKPRENGSGRHARTSPSAPRHRRRSRRVPAPHRRVSLLVAAPAIITIAVVASTLPELLGGDDGNGHPAAPSKATVQASPKAAPPTPGWYTITPVTDDERTGNCLSVMPDDRLKPQLAQDKCTDDDNLQRIKLVKAPGAEGTFRLQAWTPASKLWCTTLDSREKDSALHMAECGDDPLQRFGLTPSTRQVKAGRVFDIVPEATRAEGMCVGVDVRETGGLQAVHAECGRTGVRGYLLTPVAQPPAP</sequence>